<feature type="region of interest" description="Disordered" evidence="2">
    <location>
        <begin position="370"/>
        <end position="396"/>
    </location>
</feature>
<dbReference type="SMART" id="SM00241">
    <property type="entry name" value="ZP"/>
    <property type="match status" value="1"/>
</dbReference>
<dbReference type="FunFam" id="2.60.40.4100:FF:000002">
    <property type="entry name" value="Zona pellucida sperm-binding protein 3"/>
    <property type="match status" value="1"/>
</dbReference>
<evidence type="ECO:0000256" key="1">
    <source>
        <dbReference type="ARBA" id="ARBA00023157"/>
    </source>
</evidence>
<dbReference type="Pfam" id="PF23344">
    <property type="entry name" value="ZP-N"/>
    <property type="match status" value="1"/>
</dbReference>
<dbReference type="AlphaFoldDB" id="A0A3S2PB94"/>
<dbReference type="InterPro" id="IPR055356">
    <property type="entry name" value="ZP-N"/>
</dbReference>
<name>A0A3S2PB94_ORYJA</name>
<proteinExistence type="predicted"/>
<dbReference type="GO" id="GO:2000344">
    <property type="term" value="P:positive regulation of acrosome reaction"/>
    <property type="evidence" value="ECO:0007669"/>
    <property type="project" value="TreeGrafter"/>
</dbReference>
<evidence type="ECO:0000313" key="6">
    <source>
        <dbReference type="Proteomes" id="UP000283210"/>
    </source>
</evidence>
<dbReference type="Gene3D" id="2.60.40.4100">
    <property type="entry name" value="Zona pellucida, ZP-C domain"/>
    <property type="match status" value="1"/>
</dbReference>
<dbReference type="OrthoDB" id="8941595at2759"/>
<dbReference type="Pfam" id="PF00100">
    <property type="entry name" value="Zona_pellucida"/>
    <property type="match status" value="1"/>
</dbReference>
<sequence length="663" mass="73580">MGMLQLFLSIVFCHILSAESHLRYDDDSVDFRDFGGVLENELFPFDRDFEFLPFHDIFGSWRNWPPAFHMDPGFPPFMNAPRVQVSCDEHKLTVAVDKKTFGLALTAADVQLGDNCRSNTELPDQLVFSYQLDECGTKSVLQNGAKGFTNYVSLNPKKALSPWWQAPLTVHVSCFPRRFYSEPSVTLAPPLPMKNFNIQAMDSSWTKPAESNSYKRGQVMNLQVSAEMRPNQQLFIHSCFTSASPEPQTKPRHAVILNKGCASSLGSPHPVAWFTGSNAANVVNFALNTSHLTSELYIHCSAVISDQGVTSISKSCNYDAIQSKWVELNGDVDVCACCSSKCKSSSVKIHSDNKEIVSTGLLLVDEDANAPMDSEPQASSAPLAGPNSPVEADSTVSDPLFLQRELPLSQQGVVVVSQDPTSRLTLWLPGQADAEYGKDMTTWSEDGFSVRLSPNGNYLDMKPPTAGPVLPSQSEDAHPRMRGSHGGKPWDMNINTVDVWPIPQTETTEGLQKGFERSTRSEVKTDLPNEISINLLLLEHPKPISKNQEDVAEGPLKKQLPDQTDGKESNRSDLSPEEEEPSRVNVDDMVTEDVQQPIIRSKLEFSKGADGSQKLIYEEELNQTEAKLVKRRAAGEEKMGRVSRLKGLRSTFMYLMKKMNEEK</sequence>
<dbReference type="OMA" id="VIMNKGC"/>
<dbReference type="InterPro" id="IPR055355">
    <property type="entry name" value="ZP-C"/>
</dbReference>
<feature type="domain" description="ZP" evidence="4">
    <location>
        <begin position="86"/>
        <end position="323"/>
    </location>
</feature>
<dbReference type="InterPro" id="IPR042235">
    <property type="entry name" value="ZP-C_dom"/>
</dbReference>
<reference evidence="5 6" key="2">
    <citation type="submission" date="2019-01" db="EMBL/GenBank/DDBJ databases">
        <title>A chromosome length genome reference of the Java medaka (oryzias javanicus).</title>
        <authorList>
            <person name="Herpin A."/>
            <person name="Takehana Y."/>
            <person name="Naruse K."/>
            <person name="Ansai S."/>
            <person name="Kawaguchi M."/>
        </authorList>
    </citation>
    <scope>NUCLEOTIDE SEQUENCE [LARGE SCALE GENOMIC DNA]</scope>
    <source>
        <strain evidence="5">RS831</strain>
        <tissue evidence="5">Whole body</tissue>
    </source>
</reference>
<dbReference type="PANTHER" id="PTHR11576:SF18">
    <property type="entry name" value="ZONA PELLUCIDA PROTEIN C"/>
    <property type="match status" value="1"/>
</dbReference>
<dbReference type="GO" id="GO:0031012">
    <property type="term" value="C:extracellular matrix"/>
    <property type="evidence" value="ECO:0007669"/>
    <property type="project" value="TreeGrafter"/>
</dbReference>
<feature type="signal peptide" evidence="3">
    <location>
        <begin position="1"/>
        <end position="18"/>
    </location>
</feature>
<dbReference type="EMBL" id="CM012458">
    <property type="protein sequence ID" value="RVE56993.1"/>
    <property type="molecule type" value="Genomic_DNA"/>
</dbReference>
<feature type="chain" id="PRO_5018577767" description="ZP domain-containing protein" evidence="3">
    <location>
        <begin position="19"/>
        <end position="663"/>
    </location>
</feature>
<dbReference type="PROSITE" id="PS51034">
    <property type="entry name" value="ZP_2"/>
    <property type="match status" value="1"/>
</dbReference>
<keyword evidence="1" id="KW-1015">Disulfide bond</keyword>
<protein>
    <recommendedName>
        <fullName evidence="4">ZP domain-containing protein</fullName>
    </recommendedName>
</protein>
<dbReference type="PANTHER" id="PTHR11576">
    <property type="entry name" value="ZONA PELLUCIDA SPERM-BINDING PROTEIN 3"/>
    <property type="match status" value="1"/>
</dbReference>
<keyword evidence="6" id="KW-1185">Reference proteome</keyword>
<dbReference type="GO" id="GO:0035803">
    <property type="term" value="P:egg coat formation"/>
    <property type="evidence" value="ECO:0007669"/>
    <property type="project" value="TreeGrafter"/>
</dbReference>
<dbReference type="InterPro" id="IPR001507">
    <property type="entry name" value="ZP_dom"/>
</dbReference>
<evidence type="ECO:0000256" key="2">
    <source>
        <dbReference type="SAM" id="MobiDB-lite"/>
    </source>
</evidence>
<dbReference type="Proteomes" id="UP000283210">
    <property type="component" value="Chromosome 22"/>
</dbReference>
<organism evidence="5 6">
    <name type="scientific">Oryzias javanicus</name>
    <name type="common">Javanese ricefish</name>
    <name type="synonym">Aplocheilus javanicus</name>
    <dbReference type="NCBI Taxonomy" id="123683"/>
    <lineage>
        <taxon>Eukaryota</taxon>
        <taxon>Metazoa</taxon>
        <taxon>Chordata</taxon>
        <taxon>Craniata</taxon>
        <taxon>Vertebrata</taxon>
        <taxon>Euteleostomi</taxon>
        <taxon>Actinopterygii</taxon>
        <taxon>Neopterygii</taxon>
        <taxon>Teleostei</taxon>
        <taxon>Neoteleostei</taxon>
        <taxon>Acanthomorphata</taxon>
        <taxon>Ovalentaria</taxon>
        <taxon>Atherinomorphae</taxon>
        <taxon>Beloniformes</taxon>
        <taxon>Adrianichthyidae</taxon>
        <taxon>Oryziinae</taxon>
        <taxon>Oryzias</taxon>
    </lineage>
</organism>
<gene>
    <name evidence="5" type="ORF">OJAV_G00211990</name>
</gene>
<dbReference type="GO" id="GO:0032190">
    <property type="term" value="F:acrosin binding"/>
    <property type="evidence" value="ECO:0007669"/>
    <property type="project" value="TreeGrafter"/>
</dbReference>
<feature type="region of interest" description="Disordered" evidence="2">
    <location>
        <begin position="546"/>
        <end position="589"/>
    </location>
</feature>
<feature type="region of interest" description="Disordered" evidence="2">
    <location>
        <begin position="465"/>
        <end position="492"/>
    </location>
</feature>
<evidence type="ECO:0000259" key="4">
    <source>
        <dbReference type="PROSITE" id="PS51034"/>
    </source>
</evidence>
<feature type="compositionally biased region" description="Basic and acidic residues" evidence="2">
    <location>
        <begin position="555"/>
        <end position="571"/>
    </location>
</feature>
<accession>A0A3S2PB94</accession>
<evidence type="ECO:0000256" key="3">
    <source>
        <dbReference type="SAM" id="SignalP"/>
    </source>
</evidence>
<keyword evidence="3" id="KW-0732">Signal</keyword>
<dbReference type="GO" id="GO:0007339">
    <property type="term" value="P:binding of sperm to zona pellucida"/>
    <property type="evidence" value="ECO:0007669"/>
    <property type="project" value="TreeGrafter"/>
</dbReference>
<reference evidence="5 6" key="1">
    <citation type="submission" date="2018-11" db="EMBL/GenBank/DDBJ databases">
        <authorList>
            <person name="Lopez-Roques C."/>
            <person name="Donnadieu C."/>
            <person name="Bouchez O."/>
            <person name="Klopp C."/>
            <person name="Cabau C."/>
            <person name="Zahm M."/>
        </authorList>
    </citation>
    <scope>NUCLEOTIDE SEQUENCE [LARGE SCALE GENOMIC DNA]</scope>
    <source>
        <strain evidence="5">RS831</strain>
        <tissue evidence="5">Whole body</tissue>
    </source>
</reference>
<evidence type="ECO:0000313" key="5">
    <source>
        <dbReference type="EMBL" id="RVE56993.1"/>
    </source>
</evidence>
<dbReference type="Gene3D" id="2.60.40.3210">
    <property type="entry name" value="Zona pellucida, ZP-N domain"/>
    <property type="match status" value="1"/>
</dbReference>